<evidence type="ECO:0000256" key="3">
    <source>
        <dbReference type="ARBA" id="ARBA00022449"/>
    </source>
</evidence>
<feature type="transmembrane region" description="Helical" evidence="10">
    <location>
        <begin position="206"/>
        <end position="226"/>
    </location>
</feature>
<dbReference type="InterPro" id="IPR002528">
    <property type="entry name" value="MATE_fam"/>
</dbReference>
<feature type="transmembrane region" description="Helical" evidence="10">
    <location>
        <begin position="25"/>
        <end position="42"/>
    </location>
</feature>
<comment type="caution">
    <text evidence="11">The sequence shown here is derived from an EMBL/GenBank/DDBJ whole genome shotgun (WGS) entry which is preliminary data.</text>
</comment>
<keyword evidence="3" id="KW-0050">Antiport</keyword>
<feature type="transmembrane region" description="Helical" evidence="10">
    <location>
        <begin position="62"/>
        <end position="85"/>
    </location>
</feature>
<keyword evidence="6 10" id="KW-1133">Transmembrane helix</keyword>
<name>A0A3D9HSL4_9PROT</name>
<dbReference type="AlphaFoldDB" id="A0A3D9HSL4"/>
<evidence type="ECO:0000256" key="2">
    <source>
        <dbReference type="ARBA" id="ARBA00022448"/>
    </source>
</evidence>
<reference evidence="11 12" key="1">
    <citation type="submission" date="2018-07" db="EMBL/GenBank/DDBJ databases">
        <title>Genomic Encyclopedia of Type Strains, Phase III (KMG-III): the genomes of soil and plant-associated and newly described type strains.</title>
        <authorList>
            <person name="Whitman W."/>
        </authorList>
    </citation>
    <scope>NUCLEOTIDE SEQUENCE [LARGE SCALE GENOMIC DNA]</scope>
    <source>
        <strain evidence="11 12">CECT 8488</strain>
    </source>
</reference>
<keyword evidence="12" id="KW-1185">Reference proteome</keyword>
<evidence type="ECO:0000256" key="5">
    <source>
        <dbReference type="ARBA" id="ARBA00022692"/>
    </source>
</evidence>
<feature type="transmembrane region" description="Helical" evidence="10">
    <location>
        <begin position="284"/>
        <end position="305"/>
    </location>
</feature>
<dbReference type="GO" id="GO:0015297">
    <property type="term" value="F:antiporter activity"/>
    <property type="evidence" value="ECO:0007669"/>
    <property type="project" value="UniProtKB-KW"/>
</dbReference>
<evidence type="ECO:0000256" key="1">
    <source>
        <dbReference type="ARBA" id="ARBA00004429"/>
    </source>
</evidence>
<keyword evidence="8 10" id="KW-0472">Membrane</keyword>
<protein>
    <recommendedName>
        <fullName evidence="9">Multidrug-efflux transporter</fullName>
    </recommendedName>
</protein>
<keyword evidence="2" id="KW-0813">Transport</keyword>
<feature type="transmembrane region" description="Helical" evidence="10">
    <location>
        <begin position="410"/>
        <end position="432"/>
    </location>
</feature>
<comment type="subcellular location">
    <subcellularLocation>
        <location evidence="1">Cell inner membrane</location>
        <topology evidence="1">Multi-pass membrane protein</topology>
    </subcellularLocation>
</comment>
<sequence length="507" mass="54916">MTAPAPLYSMFGSPLGEARGEVRRLLGISWPLALSYVGHIAIGTTDVLMIGRLGAEELASSAVAISVYYGFYMFCMGVVIAVTPLASQALGAGDPRMARRAVRQGIWVALTLAVPAMILLWQIDWVLNILFQDQRLIGRATGYMHFFMWGMVFTLMYDAMRCFMIALGRARPTLYITIVGIILNAVLNYGLLFGNLGLPEMGLPGAGLSSLLVNATMFLICLSILYTRLPYRRYHILGRLWRPDWSLYRQIFKLGVPIGIGFMLEQGMFSAATLTAGSIGPNETAAHAIAMNIVTVAFMIASGLAEEGLISTGTLLAGLFSPIEVAAHAIALQWISIAYMVGLGFSGAASTRAGFFMGRKDVSGIRRACLSSLFMALGFMGCFALLFTFFPYELSQVFLDPETPDAQQVLMLAASLLAVAALFQITDGLQLIMAGTLNGISDMLAASMIGLVCYWGIGISAAVLFGFYLEAGVIGIWWGMALGLVTAALAYMIRFYFKTADERLFDD</sequence>
<dbReference type="OrthoDB" id="9780160at2"/>
<evidence type="ECO:0000256" key="6">
    <source>
        <dbReference type="ARBA" id="ARBA00022989"/>
    </source>
</evidence>
<keyword evidence="4" id="KW-1003">Cell membrane</keyword>
<feature type="transmembrane region" description="Helical" evidence="10">
    <location>
        <begin position="368"/>
        <end position="390"/>
    </location>
</feature>
<dbReference type="PIRSF" id="PIRSF006603">
    <property type="entry name" value="DinF"/>
    <property type="match status" value="1"/>
</dbReference>
<evidence type="ECO:0000256" key="10">
    <source>
        <dbReference type="SAM" id="Phobius"/>
    </source>
</evidence>
<evidence type="ECO:0000313" key="12">
    <source>
        <dbReference type="Proteomes" id="UP000256845"/>
    </source>
</evidence>
<feature type="transmembrane region" description="Helical" evidence="10">
    <location>
        <begin position="172"/>
        <end position="194"/>
    </location>
</feature>
<evidence type="ECO:0000256" key="7">
    <source>
        <dbReference type="ARBA" id="ARBA00023065"/>
    </source>
</evidence>
<evidence type="ECO:0000256" key="8">
    <source>
        <dbReference type="ARBA" id="ARBA00023136"/>
    </source>
</evidence>
<accession>A0A3D9HSL4</accession>
<gene>
    <name evidence="11" type="ORF">DFP90_102519</name>
</gene>
<dbReference type="CDD" id="cd13131">
    <property type="entry name" value="MATE_NorM_like"/>
    <property type="match status" value="1"/>
</dbReference>
<dbReference type="EMBL" id="QRDW01000002">
    <property type="protein sequence ID" value="RED52498.1"/>
    <property type="molecule type" value="Genomic_DNA"/>
</dbReference>
<feature type="transmembrane region" description="Helical" evidence="10">
    <location>
        <begin position="475"/>
        <end position="497"/>
    </location>
</feature>
<dbReference type="Proteomes" id="UP000256845">
    <property type="component" value="Unassembled WGS sequence"/>
</dbReference>
<dbReference type="Pfam" id="PF01554">
    <property type="entry name" value="MatE"/>
    <property type="match status" value="2"/>
</dbReference>
<feature type="transmembrane region" description="Helical" evidence="10">
    <location>
        <begin position="312"/>
        <end position="331"/>
    </location>
</feature>
<organism evidence="11 12">
    <name type="scientific">Aestuariispira insulae</name>
    <dbReference type="NCBI Taxonomy" id="1461337"/>
    <lineage>
        <taxon>Bacteria</taxon>
        <taxon>Pseudomonadati</taxon>
        <taxon>Pseudomonadota</taxon>
        <taxon>Alphaproteobacteria</taxon>
        <taxon>Rhodospirillales</taxon>
        <taxon>Kiloniellaceae</taxon>
        <taxon>Aestuariispira</taxon>
    </lineage>
</organism>
<evidence type="ECO:0000256" key="9">
    <source>
        <dbReference type="ARBA" id="ARBA00031636"/>
    </source>
</evidence>
<feature type="transmembrane region" description="Helical" evidence="10">
    <location>
        <begin position="106"/>
        <end position="123"/>
    </location>
</feature>
<keyword evidence="7" id="KW-0406">Ion transport</keyword>
<proteinExistence type="predicted"/>
<feature type="transmembrane region" description="Helical" evidence="10">
    <location>
        <begin position="444"/>
        <end position="469"/>
    </location>
</feature>
<dbReference type="GO" id="GO:0042910">
    <property type="term" value="F:xenobiotic transmembrane transporter activity"/>
    <property type="evidence" value="ECO:0007669"/>
    <property type="project" value="InterPro"/>
</dbReference>
<dbReference type="GO" id="GO:0006811">
    <property type="term" value="P:monoatomic ion transport"/>
    <property type="evidence" value="ECO:0007669"/>
    <property type="project" value="UniProtKB-KW"/>
</dbReference>
<evidence type="ECO:0000256" key="4">
    <source>
        <dbReference type="ARBA" id="ARBA00022475"/>
    </source>
</evidence>
<keyword evidence="5 10" id="KW-0812">Transmembrane</keyword>
<feature type="transmembrane region" description="Helical" evidence="10">
    <location>
        <begin position="337"/>
        <end position="356"/>
    </location>
</feature>
<dbReference type="PANTHER" id="PTHR43298:SF2">
    <property type="entry name" value="FMN_FAD EXPORTER YEEO-RELATED"/>
    <property type="match status" value="1"/>
</dbReference>
<dbReference type="InterPro" id="IPR050222">
    <property type="entry name" value="MATE_MdtK"/>
</dbReference>
<feature type="transmembrane region" description="Helical" evidence="10">
    <location>
        <begin position="143"/>
        <end position="160"/>
    </location>
</feature>
<evidence type="ECO:0000313" key="11">
    <source>
        <dbReference type="EMBL" id="RED52498.1"/>
    </source>
</evidence>
<dbReference type="InterPro" id="IPR048279">
    <property type="entry name" value="MdtK-like"/>
</dbReference>
<dbReference type="PANTHER" id="PTHR43298">
    <property type="entry name" value="MULTIDRUG RESISTANCE PROTEIN NORM-RELATED"/>
    <property type="match status" value="1"/>
</dbReference>
<feature type="transmembrane region" description="Helical" evidence="10">
    <location>
        <begin position="247"/>
        <end position="264"/>
    </location>
</feature>
<dbReference type="NCBIfam" id="TIGR00797">
    <property type="entry name" value="matE"/>
    <property type="match status" value="1"/>
</dbReference>
<dbReference type="RefSeq" id="WP_115936028.1">
    <property type="nucleotide sequence ID" value="NZ_QRDW01000002.1"/>
</dbReference>
<dbReference type="GO" id="GO:0005886">
    <property type="term" value="C:plasma membrane"/>
    <property type="evidence" value="ECO:0007669"/>
    <property type="project" value="UniProtKB-SubCell"/>
</dbReference>